<dbReference type="Gene3D" id="2.60.40.3110">
    <property type="match status" value="1"/>
</dbReference>
<dbReference type="Pfam" id="PF00577">
    <property type="entry name" value="Usher"/>
    <property type="match status" value="1"/>
</dbReference>
<evidence type="ECO:0000313" key="3">
    <source>
        <dbReference type="Proteomes" id="UP000175993"/>
    </source>
</evidence>
<dbReference type="InterPro" id="IPR042186">
    <property type="entry name" value="FimD_plug_dom"/>
</dbReference>
<evidence type="ECO:0000259" key="1">
    <source>
        <dbReference type="Pfam" id="PF13953"/>
    </source>
</evidence>
<dbReference type="PANTHER" id="PTHR30451:SF5">
    <property type="entry name" value="SLR0019 PROTEIN"/>
    <property type="match status" value="1"/>
</dbReference>
<dbReference type="InterPro" id="IPR043142">
    <property type="entry name" value="PapC-like_C_sf"/>
</dbReference>
<protein>
    <submittedName>
        <fullName evidence="2">Fimbria/pilus outer membrane usher protein</fullName>
    </submittedName>
</protein>
<dbReference type="InterPro" id="IPR025949">
    <property type="entry name" value="PapC-like_C"/>
</dbReference>
<name>A0ABD6GET3_AGRVI</name>
<dbReference type="Proteomes" id="UP000175993">
    <property type="component" value="Unassembled WGS sequence"/>
</dbReference>
<gene>
    <name evidence="2" type="ORF">BBI04_012225</name>
</gene>
<proteinExistence type="predicted"/>
<evidence type="ECO:0000313" key="2">
    <source>
        <dbReference type="EMBL" id="MUP05574.1"/>
    </source>
</evidence>
<dbReference type="Gene3D" id="2.60.40.2610">
    <property type="entry name" value="Outer membrane usher protein FimD, plug domain"/>
    <property type="match status" value="1"/>
</dbReference>
<reference evidence="2 3" key="1">
    <citation type="submission" date="2019-11" db="EMBL/GenBank/DDBJ databases">
        <title>Whole-genome sequencing of Allorhizobium vitis.</title>
        <authorList>
            <person name="Gan H.M."/>
            <person name="Savka M.A."/>
        </authorList>
    </citation>
    <scope>NUCLEOTIDE SEQUENCE [LARGE SCALE GENOMIC DNA]</scope>
    <source>
        <strain evidence="2 3">AB4</strain>
    </source>
</reference>
<dbReference type="Gene3D" id="2.60.40.2070">
    <property type="match status" value="1"/>
</dbReference>
<comment type="caution">
    <text evidence="2">The sequence shown here is derived from an EMBL/GenBank/DDBJ whole genome shotgun (WGS) entry which is preliminary data.</text>
</comment>
<dbReference type="EMBL" id="MBEV02000005">
    <property type="protein sequence ID" value="MUP05574.1"/>
    <property type="molecule type" value="Genomic_DNA"/>
</dbReference>
<feature type="domain" description="PapC-like C-terminal" evidence="1">
    <location>
        <begin position="743"/>
        <end position="800"/>
    </location>
</feature>
<sequence>MARARPGSSMPRPNSNRGSVHLIVMIGLLIYAGGNNQTFALAQQSSTDNQAGHETDYDLQLEVIMNGTPSGWIAAFYQRPDGMLAIDPEQLRNIGLIPQKEAILADGKVDIARLRDVSFQYDKEEQTISFRAKQHALAPRKLDGGGRKTKQNNERKPESHLGALVNYTLYSSYDTTKFGSPWIFNGISGSFENRVFGPLGTLTSSQLVTFSPNDQYSTTRLDTTWSYWDPDRIISYHMGDVITGGLSWTRPVRLGGLQIQRNFSLRPDLVTMPLPELSGSAAVPSTVDVYINNTKRVSENIPAGPFQISDVPVVTGDATARMVVRDALGRETVTETPLYASASLLATGMIDYSVEVGFARRSYGTESFSYDALLVGSGTLRYGVTDRVTFEGHVEGGETFVNGGMALVAGLGQYGVGTFAGAWSGHQRGGGYLSSASVETTIWGVNLRASTQRTFGNYQDIASISSEKTIKYQGTAAASSGPAKALDQVTVSVPLDYQSTNLNFTFTNVETTKNDRSRIFSVSANRPVGEKGNLFVNVYADIEDSKSFGIYAGLSWSFGNNTTASTAMVSDADGTSVVSEIFTRKQNKNSTIDWRFRDSEGHQTSRAVAATYSDATTRSSARIEQSGNSLSVNGEAEGALVFIGGEAFATRQIDDAFAVIDTGNPGVEVEFENRPIGKTGRRGTLLIPDLRAYEGNTIRINPESLPIHASIGKTSEKIVPHKHSGVRVDFGVKTDVHSVVVILKRKDGNYVEAGSVVSLEDGSDNYIVGYDGQAYLTDVSGRARLVVSQTGFPSCRVEVDFGQRSAGRTEFGSLVCEDIQ</sequence>
<organism evidence="2 3">
    <name type="scientific">Agrobacterium vitis</name>
    <name type="common">Rhizobium vitis</name>
    <dbReference type="NCBI Taxonomy" id="373"/>
    <lineage>
        <taxon>Bacteria</taxon>
        <taxon>Pseudomonadati</taxon>
        <taxon>Pseudomonadota</taxon>
        <taxon>Alphaproteobacteria</taxon>
        <taxon>Hyphomicrobiales</taxon>
        <taxon>Rhizobiaceae</taxon>
        <taxon>Rhizobium/Agrobacterium group</taxon>
        <taxon>Agrobacterium</taxon>
    </lineage>
</organism>
<dbReference type="AlphaFoldDB" id="A0ABD6GET3"/>
<dbReference type="Pfam" id="PF13953">
    <property type="entry name" value="PapC_C"/>
    <property type="match status" value="1"/>
</dbReference>
<accession>A0ABD6GET3</accession>
<dbReference type="PANTHER" id="PTHR30451">
    <property type="entry name" value="OUTER MEMBRANE USHER PROTEIN"/>
    <property type="match status" value="1"/>
</dbReference>
<dbReference type="InterPro" id="IPR000015">
    <property type="entry name" value="Fimb_usher"/>
</dbReference>